<evidence type="ECO:0000313" key="3">
    <source>
        <dbReference type="Proteomes" id="UP000002624"/>
    </source>
</evidence>
<sequence length="148" mass="15796">MSLQDGKLGMKEASEPSSAESVTSQKVTRRNPMSNTLIQKDDIQLKGSGSNTDGTAPPISDNGSDAATTHARVLSHPRKKGPTPAPETPNTTLKYPDGIQFDGRGARAFNAMLSGRTGTTIHSYGWSRPLRRNSSSSKNDATETKPAR</sequence>
<name>C6HPT6_AJECH</name>
<evidence type="ECO:0000256" key="1">
    <source>
        <dbReference type="SAM" id="MobiDB-lite"/>
    </source>
</evidence>
<dbReference type="EMBL" id="GG692434">
    <property type="protein sequence ID" value="EER37547.1"/>
    <property type="molecule type" value="Genomic_DNA"/>
</dbReference>
<proteinExistence type="predicted"/>
<reference evidence="3" key="1">
    <citation type="submission" date="2009-05" db="EMBL/GenBank/DDBJ databases">
        <title>The genome sequence of Ajellomyces capsulatus strain H143.</title>
        <authorList>
            <person name="Champion M."/>
            <person name="Cuomo C.A."/>
            <person name="Ma L.-J."/>
            <person name="Henn M.R."/>
            <person name="Sil A."/>
            <person name="Goldman B."/>
            <person name="Young S.K."/>
            <person name="Kodira C.D."/>
            <person name="Zeng Q."/>
            <person name="Koehrsen M."/>
            <person name="Alvarado L."/>
            <person name="Berlin A.M."/>
            <person name="Borenstein D."/>
            <person name="Chen Z."/>
            <person name="Engels R."/>
            <person name="Freedman E."/>
            <person name="Gellesch M."/>
            <person name="Goldberg J."/>
            <person name="Griggs A."/>
            <person name="Gujja S."/>
            <person name="Heiman D.I."/>
            <person name="Hepburn T.A."/>
            <person name="Howarth C."/>
            <person name="Jen D."/>
            <person name="Larson L."/>
            <person name="Lewis B."/>
            <person name="Mehta T."/>
            <person name="Park D."/>
            <person name="Pearson M."/>
            <person name="Roberts A."/>
            <person name="Saif S."/>
            <person name="Shea T.D."/>
            <person name="Shenoy N."/>
            <person name="Sisk P."/>
            <person name="Stolte C."/>
            <person name="Sykes S."/>
            <person name="Walk T."/>
            <person name="White J."/>
            <person name="Yandava C."/>
            <person name="Klein B."/>
            <person name="McEwen J.G."/>
            <person name="Puccia R."/>
            <person name="Goldman G.H."/>
            <person name="Felipe M.S."/>
            <person name="Nino-Vega G."/>
            <person name="San-Blas G."/>
            <person name="Taylor J.W."/>
            <person name="Mendoza L."/>
            <person name="Galagan J.E."/>
            <person name="Nusbaum C."/>
            <person name="Birren B.W."/>
        </authorList>
    </citation>
    <scope>NUCLEOTIDE SEQUENCE [LARGE SCALE GENOMIC DNA]</scope>
    <source>
        <strain evidence="3">H143</strain>
    </source>
</reference>
<feature type="compositionally biased region" description="Polar residues" evidence="1">
    <location>
        <begin position="15"/>
        <end position="38"/>
    </location>
</feature>
<dbReference type="OMA" id="TIHSYGW"/>
<dbReference type="VEuPathDB" id="FungiDB:HCDG_08217"/>
<gene>
    <name evidence="2" type="ORF">HCDG_08217</name>
</gene>
<protein>
    <submittedName>
        <fullName evidence="2">Uncharacterized protein</fullName>
    </submittedName>
</protein>
<dbReference type="AlphaFoldDB" id="C6HPT6"/>
<organism evidence="2 3">
    <name type="scientific">Ajellomyces capsulatus (strain H143)</name>
    <name type="common">Darling's disease fungus</name>
    <name type="synonym">Histoplasma capsulatum</name>
    <dbReference type="NCBI Taxonomy" id="544712"/>
    <lineage>
        <taxon>Eukaryota</taxon>
        <taxon>Fungi</taxon>
        <taxon>Dikarya</taxon>
        <taxon>Ascomycota</taxon>
        <taxon>Pezizomycotina</taxon>
        <taxon>Eurotiomycetes</taxon>
        <taxon>Eurotiomycetidae</taxon>
        <taxon>Onygenales</taxon>
        <taxon>Ajellomycetaceae</taxon>
        <taxon>Histoplasma</taxon>
    </lineage>
</organism>
<dbReference type="OrthoDB" id="10324168at2759"/>
<dbReference type="Proteomes" id="UP000002624">
    <property type="component" value="Unassembled WGS sequence"/>
</dbReference>
<dbReference type="HOGENOM" id="CLU_1916473_0_0_1"/>
<accession>C6HPT6</accession>
<feature type="region of interest" description="Disordered" evidence="1">
    <location>
        <begin position="1"/>
        <end position="97"/>
    </location>
</feature>
<feature type="region of interest" description="Disordered" evidence="1">
    <location>
        <begin position="118"/>
        <end position="148"/>
    </location>
</feature>
<evidence type="ECO:0000313" key="2">
    <source>
        <dbReference type="EMBL" id="EER37547.1"/>
    </source>
</evidence>